<dbReference type="NCBIfam" id="TIGR00912">
    <property type="entry name" value="2A0309"/>
    <property type="match status" value="1"/>
</dbReference>
<keyword evidence="6 8" id="KW-1133">Transmembrane helix</keyword>
<feature type="transmembrane region" description="Helical" evidence="8">
    <location>
        <begin position="7"/>
        <end position="28"/>
    </location>
</feature>
<accession>A0ABR8MZS5</accession>
<keyword evidence="5 8" id="KW-0812">Transmembrane</keyword>
<keyword evidence="3" id="KW-0813">Transport</keyword>
<comment type="similarity">
    <text evidence="2">Belongs to the amino acid-polyamine-organocation (APC) superfamily. Spore germination protein (SGP) (TC 2.A.3.9) family.</text>
</comment>
<dbReference type="Proteomes" id="UP000609346">
    <property type="component" value="Unassembled WGS sequence"/>
</dbReference>
<keyword evidence="10" id="KW-1185">Reference proteome</keyword>
<keyword evidence="7 8" id="KW-0472">Membrane</keyword>
<feature type="transmembrane region" description="Helical" evidence="8">
    <location>
        <begin position="181"/>
        <end position="204"/>
    </location>
</feature>
<dbReference type="InterPro" id="IPR004761">
    <property type="entry name" value="Spore_GerAB"/>
</dbReference>
<gene>
    <name evidence="9" type="ORF">H8B09_22010</name>
</gene>
<dbReference type="Pfam" id="PF03845">
    <property type="entry name" value="Spore_permease"/>
    <property type="match status" value="1"/>
</dbReference>
<evidence type="ECO:0000313" key="10">
    <source>
        <dbReference type="Proteomes" id="UP000609346"/>
    </source>
</evidence>
<dbReference type="PANTHER" id="PTHR34975">
    <property type="entry name" value="SPORE GERMINATION PROTEIN A2"/>
    <property type="match status" value="1"/>
</dbReference>
<feature type="transmembrane region" description="Helical" evidence="8">
    <location>
        <begin position="302"/>
        <end position="321"/>
    </location>
</feature>
<evidence type="ECO:0000256" key="1">
    <source>
        <dbReference type="ARBA" id="ARBA00004141"/>
    </source>
</evidence>
<dbReference type="RefSeq" id="WP_191205764.1">
    <property type="nucleotide sequence ID" value="NZ_JACXZA010000006.1"/>
</dbReference>
<proteinExistence type="inferred from homology"/>
<evidence type="ECO:0000256" key="2">
    <source>
        <dbReference type="ARBA" id="ARBA00007998"/>
    </source>
</evidence>
<feature type="transmembrane region" description="Helical" evidence="8">
    <location>
        <begin position="115"/>
        <end position="135"/>
    </location>
</feature>
<feature type="transmembrane region" description="Helical" evidence="8">
    <location>
        <begin position="272"/>
        <end position="290"/>
    </location>
</feature>
<evidence type="ECO:0000256" key="3">
    <source>
        <dbReference type="ARBA" id="ARBA00022448"/>
    </source>
</evidence>
<comment type="caution">
    <text evidence="9">The sequence shown here is derived from an EMBL/GenBank/DDBJ whole genome shotgun (WGS) entry which is preliminary data.</text>
</comment>
<comment type="subcellular location">
    <subcellularLocation>
        <location evidence="1">Membrane</location>
        <topology evidence="1">Multi-pass membrane protein</topology>
    </subcellularLocation>
</comment>
<sequence length="372" mass="41553">MQAMKRFGLWPMIMMMTLSVGIVNHVVIIPLLLKSAHRDAWLSVLVSLPAAALWAAFPLMGIVRSIKERSFNDWLDARVPSVTKWLVNAIIFSMLIFTCYHSLVDTVAFSNSTYVPLTPSYVVTFLFIALCAYGALAGLRTIAFISCILLPIVIFLGDFVMSANIRHKDYHFMLPIAEHGFSSILDGGLYAFSALLELYMLMLIQPHLKGQMSRGGIVILIAFLAMLALGPATGAIAEFGPFESERLKYPAFSQWRLVTIGHYIEHLDFLAIYQWMAGSFVRISLTLYLASELLFRTNKSRNNGIIGLSLLVGYAAYYTVERQLYYRGMLQDYFHYSGIVVLFLTLMLWAIAAASGADGKETEGGGKRDRHG</sequence>
<evidence type="ECO:0000256" key="4">
    <source>
        <dbReference type="ARBA" id="ARBA00022544"/>
    </source>
</evidence>
<dbReference type="EMBL" id="JACXZA010000006">
    <property type="protein sequence ID" value="MBD3921458.1"/>
    <property type="molecule type" value="Genomic_DNA"/>
</dbReference>
<feature type="transmembrane region" description="Helical" evidence="8">
    <location>
        <begin position="40"/>
        <end position="64"/>
    </location>
</feature>
<name>A0ABR8MZS5_9BACL</name>
<evidence type="ECO:0000313" key="9">
    <source>
        <dbReference type="EMBL" id="MBD3921458.1"/>
    </source>
</evidence>
<keyword evidence="4" id="KW-0309">Germination</keyword>
<dbReference type="PANTHER" id="PTHR34975:SF2">
    <property type="entry name" value="SPORE GERMINATION PROTEIN A2"/>
    <property type="match status" value="1"/>
</dbReference>
<protein>
    <submittedName>
        <fullName evidence="9">Endospore germination permease</fullName>
    </submittedName>
</protein>
<evidence type="ECO:0000256" key="7">
    <source>
        <dbReference type="ARBA" id="ARBA00023136"/>
    </source>
</evidence>
<feature type="transmembrane region" description="Helical" evidence="8">
    <location>
        <begin position="216"/>
        <end position="237"/>
    </location>
</feature>
<evidence type="ECO:0000256" key="5">
    <source>
        <dbReference type="ARBA" id="ARBA00022692"/>
    </source>
</evidence>
<reference evidence="9 10" key="1">
    <citation type="submission" date="2020-09" db="EMBL/GenBank/DDBJ databases">
        <title>Paenibacillus sp. strain PR3 16S rRNA gene Genome sequencing and assembly.</title>
        <authorList>
            <person name="Kim J."/>
        </authorList>
    </citation>
    <scope>NUCLEOTIDE SEQUENCE [LARGE SCALE GENOMIC DNA]</scope>
    <source>
        <strain evidence="9 10">PR3</strain>
    </source>
</reference>
<organism evidence="9 10">
    <name type="scientific">Paenibacillus terricola</name>
    <dbReference type="NCBI Taxonomy" id="2763503"/>
    <lineage>
        <taxon>Bacteria</taxon>
        <taxon>Bacillati</taxon>
        <taxon>Bacillota</taxon>
        <taxon>Bacilli</taxon>
        <taxon>Bacillales</taxon>
        <taxon>Paenibacillaceae</taxon>
        <taxon>Paenibacillus</taxon>
    </lineage>
</organism>
<feature type="transmembrane region" description="Helical" evidence="8">
    <location>
        <begin position="142"/>
        <end position="161"/>
    </location>
</feature>
<evidence type="ECO:0000256" key="8">
    <source>
        <dbReference type="SAM" id="Phobius"/>
    </source>
</evidence>
<evidence type="ECO:0000256" key="6">
    <source>
        <dbReference type="ARBA" id="ARBA00022989"/>
    </source>
</evidence>
<feature type="transmembrane region" description="Helical" evidence="8">
    <location>
        <begin position="333"/>
        <end position="352"/>
    </location>
</feature>
<feature type="transmembrane region" description="Helical" evidence="8">
    <location>
        <begin position="85"/>
        <end position="103"/>
    </location>
</feature>